<keyword evidence="8" id="KW-0460">Magnesium</keyword>
<evidence type="ECO:0000256" key="3">
    <source>
        <dbReference type="ARBA" id="ARBA00013025"/>
    </source>
</evidence>
<dbReference type="NCBIfam" id="TIGR01499">
    <property type="entry name" value="folC"/>
    <property type="match status" value="1"/>
</dbReference>
<dbReference type="RefSeq" id="WP_171836933.1">
    <property type="nucleotide sequence ID" value="NZ_CP053708.1"/>
</dbReference>
<evidence type="ECO:0000256" key="1">
    <source>
        <dbReference type="ARBA" id="ARBA00001946"/>
    </source>
</evidence>
<reference evidence="11 12" key="1">
    <citation type="journal article" date="2014" name="World J. Microbiol. Biotechnol.">
        <title>Biodiversity and physiological characteristics of Antarctic and Arctic lichens-associated bacteria.</title>
        <authorList>
            <person name="Lee Y.M."/>
            <person name="Kim E.H."/>
            <person name="Lee H.K."/>
            <person name="Hong S.G."/>
        </authorList>
    </citation>
    <scope>NUCLEOTIDE SEQUENCE [LARGE SCALE GENOMIC DNA]</scope>
    <source>
        <strain evidence="11 12">PAMC 26569</strain>
    </source>
</reference>
<dbReference type="UniPathway" id="UPA00077">
    <property type="reaction ID" value="UER00157"/>
</dbReference>
<dbReference type="AlphaFoldDB" id="A0A6M8HVT6"/>
<comment type="similarity">
    <text evidence="2 10">Belongs to the folylpolyglutamate synthase family.</text>
</comment>
<gene>
    <name evidence="11" type="ORF">HN018_21290</name>
</gene>
<keyword evidence="12" id="KW-1185">Reference proteome</keyword>
<dbReference type="PIRSF" id="PIRSF001563">
    <property type="entry name" value="Folylpolyglu_synth"/>
    <property type="match status" value="1"/>
</dbReference>
<dbReference type="GO" id="GO:0005524">
    <property type="term" value="F:ATP binding"/>
    <property type="evidence" value="ECO:0007669"/>
    <property type="project" value="UniProtKB-KW"/>
</dbReference>
<evidence type="ECO:0000256" key="5">
    <source>
        <dbReference type="ARBA" id="ARBA00022723"/>
    </source>
</evidence>
<proteinExistence type="inferred from homology"/>
<dbReference type="PROSITE" id="PS01012">
    <property type="entry name" value="FOLYLPOLYGLU_SYNT_2"/>
    <property type="match status" value="1"/>
</dbReference>
<dbReference type="FunFam" id="3.40.1190.10:FF:000011">
    <property type="entry name" value="Folylpolyglutamate synthase/dihydrofolate synthase"/>
    <property type="match status" value="1"/>
</dbReference>
<dbReference type="GO" id="GO:0046654">
    <property type="term" value="P:tetrahydrofolate biosynthetic process"/>
    <property type="evidence" value="ECO:0007669"/>
    <property type="project" value="UniProtKB-UniPathway"/>
</dbReference>
<organism evidence="11 12">
    <name type="scientific">Lichenicola cladoniae</name>
    <dbReference type="NCBI Taxonomy" id="1484109"/>
    <lineage>
        <taxon>Bacteria</taxon>
        <taxon>Pseudomonadati</taxon>
        <taxon>Pseudomonadota</taxon>
        <taxon>Alphaproteobacteria</taxon>
        <taxon>Acetobacterales</taxon>
        <taxon>Acetobacteraceae</taxon>
        <taxon>Lichenicola</taxon>
    </lineage>
</organism>
<dbReference type="InterPro" id="IPR001645">
    <property type="entry name" value="Folylpolyglutamate_synth"/>
</dbReference>
<dbReference type="InterPro" id="IPR036565">
    <property type="entry name" value="Mur-like_cat_sf"/>
</dbReference>
<keyword evidence="5" id="KW-0479">Metal-binding</keyword>
<dbReference type="SUPFAM" id="SSF53623">
    <property type="entry name" value="MurD-like peptide ligases, catalytic domain"/>
    <property type="match status" value="1"/>
</dbReference>
<name>A0A6M8HVT6_9PROT</name>
<dbReference type="InterPro" id="IPR036615">
    <property type="entry name" value="Mur_ligase_C_dom_sf"/>
</dbReference>
<dbReference type="Proteomes" id="UP000500767">
    <property type="component" value="Chromosome"/>
</dbReference>
<comment type="catalytic activity">
    <reaction evidence="9">
        <text>(6S)-5,6,7,8-tetrahydrofolyl-(gamma-L-Glu)(n) + L-glutamate + ATP = (6S)-5,6,7,8-tetrahydrofolyl-(gamma-L-Glu)(n+1) + ADP + phosphate + H(+)</text>
        <dbReference type="Rhea" id="RHEA:10580"/>
        <dbReference type="Rhea" id="RHEA-COMP:14738"/>
        <dbReference type="Rhea" id="RHEA-COMP:14740"/>
        <dbReference type="ChEBI" id="CHEBI:15378"/>
        <dbReference type="ChEBI" id="CHEBI:29985"/>
        <dbReference type="ChEBI" id="CHEBI:30616"/>
        <dbReference type="ChEBI" id="CHEBI:43474"/>
        <dbReference type="ChEBI" id="CHEBI:141005"/>
        <dbReference type="ChEBI" id="CHEBI:456216"/>
        <dbReference type="EC" id="6.3.2.17"/>
    </reaction>
</comment>
<keyword evidence="7 10" id="KW-0067">ATP-binding</keyword>
<dbReference type="GO" id="GO:0008841">
    <property type="term" value="F:dihydrofolate synthase activity"/>
    <property type="evidence" value="ECO:0007669"/>
    <property type="project" value="TreeGrafter"/>
</dbReference>
<comment type="cofactor">
    <cofactor evidence="1">
        <name>Mg(2+)</name>
        <dbReference type="ChEBI" id="CHEBI:18420"/>
    </cofactor>
</comment>
<keyword evidence="6 10" id="KW-0547">Nucleotide-binding</keyword>
<accession>A0A6M8HVT6</accession>
<sequence length="434" mass="45812">MLSPEFSGRSVLVLERLQRLYPALIDLSLGRLEALLGKLDHPERKLPPVIHVAGTNGKGSTCAHLRAIAEAAGLSVHATTSPHLVDVTERFRVAGRLVTEAHLVATLERIEHVNAGAPITVFEVLTACAFLLFSETPADLAIIEVGLGGRYDATNLLAGPAACAIASLSMDHEGFLGNTLAGIAREKAGIIKPGSPIVTGRHQPEALAEIVAEADRQQAPLLLRDRDWTIERTTNAAQPLRYQDRHGVVDLPLPGLDGPHQIDNAGLAIAALRASGLALPEHAFAGIAQATWPARMQRLTGRLATTLPPGWELWLDGGHNPGAGLALAATLDGWSDRPVHLLVGMKQSKDPAGFLAPLLTHAETVWAVSEPGQHLALPVEAIVASSGGVARPGPTVVQALSSLFETPRPPGRVLICGSLYLAGEVLKLDGWVPD</sequence>
<dbReference type="Gene3D" id="3.40.1190.10">
    <property type="entry name" value="Mur-like, catalytic domain"/>
    <property type="match status" value="1"/>
</dbReference>
<evidence type="ECO:0000256" key="7">
    <source>
        <dbReference type="ARBA" id="ARBA00022840"/>
    </source>
</evidence>
<dbReference type="GO" id="GO:0005737">
    <property type="term" value="C:cytoplasm"/>
    <property type="evidence" value="ECO:0007669"/>
    <property type="project" value="TreeGrafter"/>
</dbReference>
<dbReference type="EMBL" id="CP053708">
    <property type="protein sequence ID" value="QKE92231.1"/>
    <property type="molecule type" value="Genomic_DNA"/>
</dbReference>
<protein>
    <recommendedName>
        <fullName evidence="3">tetrahydrofolate synthase</fullName>
        <ecNumber evidence="3">6.3.2.17</ecNumber>
    </recommendedName>
</protein>
<evidence type="ECO:0000313" key="12">
    <source>
        <dbReference type="Proteomes" id="UP000500767"/>
    </source>
</evidence>
<evidence type="ECO:0000256" key="10">
    <source>
        <dbReference type="PIRNR" id="PIRNR001563"/>
    </source>
</evidence>
<dbReference type="Gene3D" id="3.90.190.20">
    <property type="entry name" value="Mur ligase, C-terminal domain"/>
    <property type="match status" value="1"/>
</dbReference>
<keyword evidence="4 10" id="KW-0436">Ligase</keyword>
<dbReference type="SUPFAM" id="SSF53244">
    <property type="entry name" value="MurD-like peptide ligases, peptide-binding domain"/>
    <property type="match status" value="1"/>
</dbReference>
<dbReference type="GO" id="GO:0004326">
    <property type="term" value="F:tetrahydrofolylpolyglutamate synthase activity"/>
    <property type="evidence" value="ECO:0007669"/>
    <property type="project" value="UniProtKB-EC"/>
</dbReference>
<dbReference type="InterPro" id="IPR018109">
    <property type="entry name" value="Folylpolyglutamate_synth_CS"/>
</dbReference>
<evidence type="ECO:0000256" key="8">
    <source>
        <dbReference type="ARBA" id="ARBA00022842"/>
    </source>
</evidence>
<evidence type="ECO:0000256" key="9">
    <source>
        <dbReference type="ARBA" id="ARBA00047493"/>
    </source>
</evidence>
<evidence type="ECO:0000313" key="11">
    <source>
        <dbReference type="EMBL" id="QKE92231.1"/>
    </source>
</evidence>
<evidence type="ECO:0000256" key="6">
    <source>
        <dbReference type="ARBA" id="ARBA00022741"/>
    </source>
</evidence>
<dbReference type="EC" id="6.3.2.17" evidence="3"/>
<dbReference type="GO" id="GO:0046872">
    <property type="term" value="F:metal ion binding"/>
    <property type="evidence" value="ECO:0007669"/>
    <property type="project" value="UniProtKB-KW"/>
</dbReference>
<evidence type="ECO:0000256" key="2">
    <source>
        <dbReference type="ARBA" id="ARBA00008276"/>
    </source>
</evidence>
<evidence type="ECO:0000256" key="4">
    <source>
        <dbReference type="ARBA" id="ARBA00022598"/>
    </source>
</evidence>
<dbReference type="PANTHER" id="PTHR11136">
    <property type="entry name" value="FOLYLPOLYGLUTAMATE SYNTHASE-RELATED"/>
    <property type="match status" value="1"/>
</dbReference>
<dbReference type="PANTHER" id="PTHR11136:SF0">
    <property type="entry name" value="DIHYDROFOLATE SYNTHETASE-RELATED"/>
    <property type="match status" value="1"/>
</dbReference>
<dbReference type="KEGG" id="lck:HN018_21290"/>